<protein>
    <submittedName>
        <fullName evidence="2">Uncharacterized protein</fullName>
    </submittedName>
</protein>
<evidence type="ECO:0000313" key="3">
    <source>
        <dbReference type="Proteomes" id="UP000812844"/>
    </source>
</evidence>
<feature type="transmembrane region" description="Helical" evidence="1">
    <location>
        <begin position="73"/>
        <end position="93"/>
    </location>
</feature>
<reference evidence="2 3" key="1">
    <citation type="submission" date="2021-05" db="EMBL/GenBank/DDBJ databases">
        <title>Phylogenetic classification of ten novel species belonging to the genus Bifidobacterium comprising B. colchicus sp. nov., B. abeli sp. nov., B. bicoloris sp. nov., B. guerezis sp. nov., B. rosaliae sp. nov., B. santillanensis sp. nov., B. argentati sp. nov., B. amazzoni sp. nov., B. pluviali sp. nov., and B. pinnaculum sp. nov.</title>
        <authorList>
            <person name="Lugli G.A."/>
            <person name="Ruiz Garcia L."/>
            <person name="Margolles A."/>
            <person name="Ventura M."/>
        </authorList>
    </citation>
    <scope>NUCLEOTIDE SEQUENCE [LARGE SCALE GENOMIC DNA]</scope>
    <source>
        <strain evidence="2 3">6T3</strain>
    </source>
</reference>
<evidence type="ECO:0000313" key="2">
    <source>
        <dbReference type="EMBL" id="MBW3083338.1"/>
    </source>
</evidence>
<sequence>MTTGNRRHRSEIIVAAAYLAVWALILVIFWCFTSGADAMGFTILFLWIILPLTTVITSLAIGLYDSFGTWKWLGLLVFGVMYMLAEYGTFAMANTVVTGNINPPQLIMIPLGAAHSLIGMGLGTLIRRINARVRRSDTLVS</sequence>
<proteinExistence type="predicted"/>
<evidence type="ECO:0000256" key="1">
    <source>
        <dbReference type="SAM" id="Phobius"/>
    </source>
</evidence>
<feature type="transmembrane region" description="Helical" evidence="1">
    <location>
        <begin position="105"/>
        <end position="126"/>
    </location>
</feature>
<keyword evidence="1" id="KW-1133">Transmembrane helix</keyword>
<comment type="caution">
    <text evidence="2">The sequence shown here is derived from an EMBL/GenBank/DDBJ whole genome shotgun (WGS) entry which is preliminary data.</text>
</comment>
<dbReference type="RefSeq" id="WP_219082381.1">
    <property type="nucleotide sequence ID" value="NZ_JAHBBD010000019.1"/>
</dbReference>
<name>A0ABS6WA08_9BIFI</name>
<dbReference type="EMBL" id="JAHBBD010000019">
    <property type="protein sequence ID" value="MBW3083338.1"/>
    <property type="molecule type" value="Genomic_DNA"/>
</dbReference>
<accession>A0ABS6WA08</accession>
<keyword evidence="1" id="KW-0812">Transmembrane</keyword>
<feature type="transmembrane region" description="Helical" evidence="1">
    <location>
        <begin position="38"/>
        <end position="61"/>
    </location>
</feature>
<keyword evidence="1" id="KW-0472">Membrane</keyword>
<feature type="transmembrane region" description="Helical" evidence="1">
    <location>
        <begin position="12"/>
        <end position="32"/>
    </location>
</feature>
<organism evidence="2 3">
    <name type="scientific">Bifidobacterium phasiani</name>
    <dbReference type="NCBI Taxonomy" id="2834431"/>
    <lineage>
        <taxon>Bacteria</taxon>
        <taxon>Bacillati</taxon>
        <taxon>Actinomycetota</taxon>
        <taxon>Actinomycetes</taxon>
        <taxon>Bifidobacteriales</taxon>
        <taxon>Bifidobacteriaceae</taxon>
        <taxon>Bifidobacterium</taxon>
    </lineage>
</organism>
<gene>
    <name evidence="2" type="ORF">KIH73_08170</name>
</gene>
<keyword evidence="3" id="KW-1185">Reference proteome</keyword>
<dbReference type="Proteomes" id="UP000812844">
    <property type="component" value="Unassembled WGS sequence"/>
</dbReference>